<evidence type="ECO:0000259" key="7">
    <source>
        <dbReference type="PROSITE" id="PS50930"/>
    </source>
</evidence>
<dbReference type="SMART" id="SM00850">
    <property type="entry name" value="LytTR"/>
    <property type="match status" value="1"/>
</dbReference>
<evidence type="ECO:0000313" key="9">
    <source>
        <dbReference type="Proteomes" id="UP000187499"/>
    </source>
</evidence>
<dbReference type="EMBL" id="CP019323">
    <property type="protein sequence ID" value="APX71646.1"/>
    <property type="molecule type" value="Genomic_DNA"/>
</dbReference>
<dbReference type="OrthoDB" id="9809318at2"/>
<reference evidence="9" key="1">
    <citation type="submission" date="2016-12" db="EMBL/GenBank/DDBJ databases">
        <authorList>
            <person name="Jung M.Y."/>
            <person name="Lee S.H."/>
        </authorList>
    </citation>
    <scope>NUCLEOTIDE SEQUENCE [LARGE SCALE GENOMIC DNA]</scope>
    <source>
        <strain evidence="9">WiKim39</strain>
    </source>
</reference>
<dbReference type="PANTHER" id="PTHR37299:SF3">
    <property type="entry name" value="STAGE 0 SPORULATION PROTEIN A HOMOLOG"/>
    <property type="match status" value="1"/>
</dbReference>
<accession>A0A1P8Q1D9</accession>
<organism evidence="8 9">
    <name type="scientific">Companilactobacillus allii</name>
    <dbReference type="NCBI Taxonomy" id="1847728"/>
    <lineage>
        <taxon>Bacteria</taxon>
        <taxon>Bacillati</taxon>
        <taxon>Bacillota</taxon>
        <taxon>Bacilli</taxon>
        <taxon>Lactobacillales</taxon>
        <taxon>Lactobacillaceae</taxon>
        <taxon>Companilactobacillus</taxon>
    </lineage>
</organism>
<evidence type="ECO:0000313" key="8">
    <source>
        <dbReference type="EMBL" id="APX71646.1"/>
    </source>
</evidence>
<dbReference type="CDD" id="cd17533">
    <property type="entry name" value="REC_LytTR_AgrA-like"/>
    <property type="match status" value="1"/>
</dbReference>
<keyword evidence="3" id="KW-0010">Activator</keyword>
<dbReference type="GO" id="GO:0003677">
    <property type="term" value="F:DNA binding"/>
    <property type="evidence" value="ECO:0007669"/>
    <property type="project" value="UniProtKB-KW"/>
</dbReference>
<keyword evidence="1" id="KW-0963">Cytoplasm</keyword>
<dbReference type="SMART" id="SM00448">
    <property type="entry name" value="REC"/>
    <property type="match status" value="1"/>
</dbReference>
<dbReference type="Pfam" id="PF00072">
    <property type="entry name" value="Response_reg"/>
    <property type="match status" value="1"/>
</dbReference>
<comment type="function">
    <text evidence="4">Required for high-level post-exponential phase expression of a series of secreted proteins.</text>
</comment>
<dbReference type="PROSITE" id="PS50110">
    <property type="entry name" value="RESPONSE_REGULATORY"/>
    <property type="match status" value="1"/>
</dbReference>
<dbReference type="PANTHER" id="PTHR37299">
    <property type="entry name" value="TRANSCRIPTIONAL REGULATOR-RELATED"/>
    <property type="match status" value="1"/>
</dbReference>
<evidence type="ECO:0000256" key="5">
    <source>
        <dbReference type="PROSITE-ProRule" id="PRU00169"/>
    </source>
</evidence>
<dbReference type="InterPro" id="IPR046947">
    <property type="entry name" value="LytR-like"/>
</dbReference>
<keyword evidence="8" id="KW-0238">DNA-binding</keyword>
<dbReference type="GO" id="GO:0000156">
    <property type="term" value="F:phosphorelay response regulator activity"/>
    <property type="evidence" value="ECO:0007669"/>
    <property type="project" value="InterPro"/>
</dbReference>
<dbReference type="AlphaFoldDB" id="A0A1P8Q1D9"/>
<dbReference type="PROSITE" id="PS50930">
    <property type="entry name" value="HTH_LYTTR"/>
    <property type="match status" value="1"/>
</dbReference>
<dbReference type="Pfam" id="PF04397">
    <property type="entry name" value="LytTR"/>
    <property type="match status" value="1"/>
</dbReference>
<dbReference type="InterPro" id="IPR001789">
    <property type="entry name" value="Sig_transdc_resp-reg_receiver"/>
</dbReference>
<keyword evidence="2" id="KW-0902">Two-component regulatory system</keyword>
<dbReference type="Gene3D" id="3.40.50.2300">
    <property type="match status" value="1"/>
</dbReference>
<dbReference type="InterPro" id="IPR011006">
    <property type="entry name" value="CheY-like_superfamily"/>
</dbReference>
<evidence type="ECO:0000256" key="3">
    <source>
        <dbReference type="ARBA" id="ARBA00023159"/>
    </source>
</evidence>
<dbReference type="RefSeq" id="WP_076614150.1">
    <property type="nucleotide sequence ID" value="NZ_CP019323.1"/>
</dbReference>
<evidence type="ECO:0000256" key="1">
    <source>
        <dbReference type="ARBA" id="ARBA00022490"/>
    </source>
</evidence>
<evidence type="ECO:0000256" key="4">
    <source>
        <dbReference type="ARBA" id="ARBA00037164"/>
    </source>
</evidence>
<dbReference type="STRING" id="1847728.BTM29_03320"/>
<protein>
    <submittedName>
        <fullName evidence="8">DNA-binding response regulator</fullName>
    </submittedName>
</protein>
<evidence type="ECO:0000256" key="2">
    <source>
        <dbReference type="ARBA" id="ARBA00023012"/>
    </source>
</evidence>
<proteinExistence type="predicted"/>
<dbReference type="Proteomes" id="UP000187499">
    <property type="component" value="Chromosome"/>
</dbReference>
<evidence type="ECO:0000259" key="6">
    <source>
        <dbReference type="PROSITE" id="PS50110"/>
    </source>
</evidence>
<gene>
    <name evidence="8" type="ORF">BTM29_03320</name>
</gene>
<keyword evidence="9" id="KW-1185">Reference proteome</keyword>
<dbReference type="Gene3D" id="2.40.50.1020">
    <property type="entry name" value="LytTr DNA-binding domain"/>
    <property type="match status" value="1"/>
</dbReference>
<sequence>MSYSVIICEDDLVQLEQFEVLVKNYMLFHSELFDIALKTQFPDEVLSFLNDQPTNGGIYFLDIDLHSKMNGIDLASEIRRIDVQAKIIFVTTHDEMAPLTFKRKVEALDFIVKDQPIEDFRQNIYDTLTLAKTRIDKTMTRQKKCFSFTVGNQIYRVSLDDVCIVETSTIPHRLNLYTHTGLYEFYGNLNELEKKYPSLFRANRSCLINPESISEANFSKRKITFDKGLVRTFSIGKAKKLKSLM</sequence>
<keyword evidence="5" id="KW-0597">Phosphoprotein</keyword>
<dbReference type="InterPro" id="IPR007492">
    <property type="entry name" value="LytTR_DNA-bd_dom"/>
</dbReference>
<dbReference type="KEGG" id="lalw:BTM29_03320"/>
<feature type="domain" description="Response regulatory" evidence="6">
    <location>
        <begin position="4"/>
        <end position="128"/>
    </location>
</feature>
<dbReference type="SUPFAM" id="SSF52172">
    <property type="entry name" value="CheY-like"/>
    <property type="match status" value="1"/>
</dbReference>
<name>A0A1P8Q1D9_9LACO</name>
<feature type="domain" description="HTH LytTR-type" evidence="7">
    <location>
        <begin position="146"/>
        <end position="245"/>
    </location>
</feature>
<feature type="modified residue" description="4-aspartylphosphate" evidence="5">
    <location>
        <position position="62"/>
    </location>
</feature>